<dbReference type="GO" id="GO:0016791">
    <property type="term" value="F:phosphatase activity"/>
    <property type="evidence" value="ECO:0007669"/>
    <property type="project" value="TreeGrafter"/>
</dbReference>
<dbReference type="EMBL" id="QWKX01000024">
    <property type="protein sequence ID" value="RIH77609.1"/>
    <property type="molecule type" value="Genomic_DNA"/>
</dbReference>
<protein>
    <submittedName>
        <fullName evidence="3">Phosphodiesterase</fullName>
    </submittedName>
</protein>
<dbReference type="InterPro" id="IPR050126">
    <property type="entry name" value="Ap4A_hydrolase"/>
</dbReference>
<organism evidence="3 4">
    <name type="scientific">Meiothermus taiwanensis</name>
    <dbReference type="NCBI Taxonomy" id="172827"/>
    <lineage>
        <taxon>Bacteria</taxon>
        <taxon>Thermotogati</taxon>
        <taxon>Deinococcota</taxon>
        <taxon>Deinococci</taxon>
        <taxon>Thermales</taxon>
        <taxon>Thermaceae</taxon>
        <taxon>Meiothermus</taxon>
    </lineage>
</organism>
<gene>
    <name evidence="3" type="ORF">Mcate_01229</name>
</gene>
<dbReference type="AlphaFoldDB" id="A0A399E2K5"/>
<comment type="similarity">
    <text evidence="1">Belongs to the metallophosphoesterase superfamily. YfcE family.</text>
</comment>
<accession>A0A399E2K5</accession>
<dbReference type="PANTHER" id="PTHR42850">
    <property type="entry name" value="METALLOPHOSPHOESTERASE"/>
    <property type="match status" value="1"/>
</dbReference>
<reference evidence="3 4" key="1">
    <citation type="submission" date="2018-08" db="EMBL/GenBank/DDBJ databases">
        <title>Meiothermus cateniformans JCM 15151 genome sequencing project.</title>
        <authorList>
            <person name="Da Costa M.S."/>
            <person name="Albuquerque L."/>
            <person name="Raposo P."/>
            <person name="Froufe H.J.C."/>
            <person name="Barroso C.S."/>
            <person name="Egas C."/>
        </authorList>
    </citation>
    <scope>NUCLEOTIDE SEQUENCE [LARGE SCALE GENOMIC DNA]</scope>
    <source>
        <strain evidence="3 4">JCM 15151</strain>
    </source>
</reference>
<dbReference type="Pfam" id="PF12850">
    <property type="entry name" value="Metallophos_2"/>
    <property type="match status" value="1"/>
</dbReference>
<dbReference type="InterPro" id="IPR029052">
    <property type="entry name" value="Metallo-depent_PP-like"/>
</dbReference>
<dbReference type="GO" id="GO:0005737">
    <property type="term" value="C:cytoplasm"/>
    <property type="evidence" value="ECO:0007669"/>
    <property type="project" value="TreeGrafter"/>
</dbReference>
<dbReference type="SUPFAM" id="SSF56300">
    <property type="entry name" value="Metallo-dependent phosphatases"/>
    <property type="match status" value="1"/>
</dbReference>
<evidence type="ECO:0000313" key="4">
    <source>
        <dbReference type="Proteomes" id="UP000266089"/>
    </source>
</evidence>
<dbReference type="Gene3D" id="3.60.21.10">
    <property type="match status" value="1"/>
</dbReference>
<evidence type="ECO:0000256" key="1">
    <source>
        <dbReference type="ARBA" id="ARBA00008950"/>
    </source>
</evidence>
<dbReference type="CDD" id="cd00838">
    <property type="entry name" value="MPP_superfamily"/>
    <property type="match status" value="1"/>
</dbReference>
<dbReference type="PIRSF" id="PIRSF000883">
    <property type="entry name" value="Pesterase_MJ0912"/>
    <property type="match status" value="1"/>
</dbReference>
<proteinExistence type="inferred from homology"/>
<dbReference type="RefSeq" id="WP_027887769.1">
    <property type="nucleotide sequence ID" value="NZ_JBHSXZ010000049.1"/>
</dbReference>
<dbReference type="InterPro" id="IPR011152">
    <property type="entry name" value="Pesterase_MJ0912"/>
</dbReference>
<dbReference type="OrthoDB" id="9800565at2"/>
<name>A0A399E2K5_9DEIN</name>
<dbReference type="PANTHER" id="PTHR42850:SF2">
    <property type="entry name" value="BLL5683 PROTEIN"/>
    <property type="match status" value="1"/>
</dbReference>
<sequence length="236" mass="26292">MRLGIIAEIHANLPALEAALEALRKEGVEQVLAVGDIVGYGPHPRQVIRRLDREGIPCVPGAADLRVAYALPAPPREGIAETTIIWTREQLGQRELHFLRNLRSRHRYDTPGGRLMAFHGSPEDPENKIDLNEAHPQEILKMLDSIRSRYAVVAGKHIPFRRVVHKGVVFDPGSVGLSLGGEPGADVLILEDDIHGEVIHRFLKLPYDYGQVTFDLAAWELPEVLAEVVRQGRFPQ</sequence>
<evidence type="ECO:0000259" key="2">
    <source>
        <dbReference type="Pfam" id="PF12850"/>
    </source>
</evidence>
<dbReference type="InterPro" id="IPR024654">
    <property type="entry name" value="Calcineurin-like_PHP_lpxH"/>
</dbReference>
<comment type="caution">
    <text evidence="3">The sequence shown here is derived from an EMBL/GenBank/DDBJ whole genome shotgun (WGS) entry which is preliminary data.</text>
</comment>
<dbReference type="Proteomes" id="UP000266089">
    <property type="component" value="Unassembled WGS sequence"/>
</dbReference>
<evidence type="ECO:0000313" key="3">
    <source>
        <dbReference type="EMBL" id="RIH77609.1"/>
    </source>
</evidence>
<feature type="domain" description="Calcineurin-like phosphoesterase" evidence="2">
    <location>
        <begin position="1"/>
        <end position="189"/>
    </location>
</feature>